<dbReference type="InterPro" id="IPR032675">
    <property type="entry name" value="LRR_dom_sf"/>
</dbReference>
<reference evidence="11" key="1">
    <citation type="journal article" date="2020" name="Nat. Commun.">
        <title>Genome assembly of wild tea tree DASZ reveals pedigree and selection history of tea varieties.</title>
        <authorList>
            <person name="Zhang W."/>
            <person name="Zhang Y."/>
            <person name="Qiu H."/>
            <person name="Guo Y."/>
            <person name="Wan H."/>
            <person name="Zhang X."/>
            <person name="Scossa F."/>
            <person name="Alseekh S."/>
            <person name="Zhang Q."/>
            <person name="Wang P."/>
            <person name="Xu L."/>
            <person name="Schmidt M.H."/>
            <person name="Jia X."/>
            <person name="Li D."/>
            <person name="Zhu A."/>
            <person name="Guo F."/>
            <person name="Chen W."/>
            <person name="Ni D."/>
            <person name="Usadel B."/>
            <person name="Fernie A.R."/>
            <person name="Wen W."/>
        </authorList>
    </citation>
    <scope>NUCLEOTIDE SEQUENCE [LARGE SCALE GENOMIC DNA]</scope>
    <source>
        <strain evidence="11">cv. G240</strain>
    </source>
</reference>
<dbReference type="FunFam" id="1.10.10.10:FF:000322">
    <property type="entry name" value="Probable disease resistance protein At1g63360"/>
    <property type="match status" value="1"/>
</dbReference>
<dbReference type="InterPro" id="IPR042197">
    <property type="entry name" value="Apaf_helical"/>
</dbReference>
<evidence type="ECO:0000256" key="2">
    <source>
        <dbReference type="ARBA" id="ARBA00022614"/>
    </source>
</evidence>
<keyword evidence="3" id="KW-0677">Repeat</keyword>
<keyword evidence="4" id="KW-0547">Nucleotide-binding</keyword>
<dbReference type="AlphaFoldDB" id="A0A7J7GL59"/>
<evidence type="ECO:0000256" key="1">
    <source>
        <dbReference type="ARBA" id="ARBA00008894"/>
    </source>
</evidence>
<protein>
    <recommendedName>
        <fullName evidence="12">NB-ARC domain-containing protein</fullName>
    </recommendedName>
</protein>
<evidence type="ECO:0000256" key="4">
    <source>
        <dbReference type="ARBA" id="ARBA00022741"/>
    </source>
</evidence>
<sequence>MQISLKNLNSAVCSANNVLNGLAAEFLSPKMQLQNLSTRNNNACNFFFFRLSNPLPFRLKVVRKVKNINLLLDNLCKEAIRIGLRPAYQLLNAASTTALVEPGEVSFRPTQPSVDDSQIVGRDGDVSTVVDMLLDSYDTGDDLSVIAIVGKGGMGKTTLAQLVYKNGKVVKNFGDQRMWICVSDDFKVEKLLNKMLESLIGHKSETQNIQAIVRMLGEKLNGKKYLLVLDDVWNENPHEWELMKISLLGIVGSKGSKIVATTRSMNVVSTMGTATSLTHHLKELSENDSWTMFRKIAFANGGPTETPNLVAIGRRVVEECKGLPLVIQTLAGLMYSHQFEHQWKSIEKGELWSLTGNEDEILQTLRLSFDLLPSSLKPCFMYCSIFPKDFEFQRDELIQLWMAQGYLQPSSNSNLEMEDVSNDYFNILLDRSFFLDAKLDEYNNITSCKMHDLVHDLTAVVSKGKCFTSTSTYIDLMYHPELQHLSLDFMEKTSFEIPKENVGKLRTLFLKVNLPKNIAEVKSIRALNLVQCDLKELPSLVWKFMHLRYLDLSRSSIGTLPNFISKLYDLQTLRLPSFNHLEKLPKEFHKLVSLRHLYIDDTKENRKLMPMMIGKLTSLQTLPFFVVGEDKAHKIEELGSLSKLRGKLMIYNLQQVKGREEAEKANMLGKPNIHELGFHWDRNSTKSDIDELHLSTADINHEDVLEGLKPHSNLKRLILNNFKGRSFASWVMSRDAQLLQNLVKIKLTNCTRCEEIPPLGHLRHLEVVELVGLNELKCIGPEFYGHNVVVNQDNEGIVSGSCRGAAAAARAPAVVFPALRKLYLDDMPNLEEWSGPGGSPSSYSSPNDTTMFFPQLERLYIRTCPCLTAIPGYQISHPPRPPPPPPPPPHPQHYPFISLVSLTLSGWKRLKYLPDQLQHLTALRDLAIEFFDGLKSLPEWLGNLSSLHSLEIEYCQNLKNLPTLEAMQHLTNLRSLKIRDCPRLEERCARESGQEWHKISHIPSINISHIEDYP</sequence>
<feature type="domain" description="R13L1/DRL21-like LRR repeat region" evidence="9">
    <location>
        <begin position="915"/>
        <end position="979"/>
    </location>
</feature>
<dbReference type="InterPro" id="IPR002182">
    <property type="entry name" value="NB-ARC"/>
</dbReference>
<dbReference type="Gene3D" id="3.80.10.10">
    <property type="entry name" value="Ribonuclease Inhibitor"/>
    <property type="match status" value="3"/>
</dbReference>
<feature type="domain" description="R13L1/DRL21-like LRR repeat region" evidence="9">
    <location>
        <begin position="635"/>
        <end position="772"/>
    </location>
</feature>
<dbReference type="PANTHER" id="PTHR36766:SF70">
    <property type="entry name" value="DISEASE RESISTANCE PROTEIN RGA4"/>
    <property type="match status" value="1"/>
</dbReference>
<gene>
    <name evidence="10" type="ORF">HYC85_019052</name>
</gene>
<dbReference type="Gene3D" id="3.40.50.300">
    <property type="entry name" value="P-loop containing nucleotide triphosphate hydrolases"/>
    <property type="match status" value="1"/>
</dbReference>
<keyword evidence="5" id="KW-0611">Plant defense</keyword>
<keyword evidence="11" id="KW-1185">Reference proteome</keyword>
<keyword evidence="6" id="KW-0067">ATP-binding</keyword>
<evidence type="ECO:0000313" key="10">
    <source>
        <dbReference type="EMBL" id="KAF5941410.1"/>
    </source>
</evidence>
<dbReference type="GO" id="GO:0005524">
    <property type="term" value="F:ATP binding"/>
    <property type="evidence" value="ECO:0007669"/>
    <property type="project" value="UniProtKB-KW"/>
</dbReference>
<dbReference type="GO" id="GO:0006952">
    <property type="term" value="P:defense response"/>
    <property type="evidence" value="ECO:0007669"/>
    <property type="project" value="UniProtKB-KW"/>
</dbReference>
<dbReference type="Gene3D" id="1.10.10.10">
    <property type="entry name" value="Winged helix-like DNA-binding domain superfamily/Winged helix DNA-binding domain"/>
    <property type="match status" value="1"/>
</dbReference>
<comment type="caution">
    <text evidence="10">The sequence shown here is derived from an EMBL/GenBank/DDBJ whole genome shotgun (WGS) entry which is preliminary data.</text>
</comment>
<evidence type="ECO:0000256" key="3">
    <source>
        <dbReference type="ARBA" id="ARBA00022737"/>
    </source>
</evidence>
<dbReference type="Pfam" id="PF25019">
    <property type="entry name" value="LRR_R13L1-DRL21"/>
    <property type="match status" value="2"/>
</dbReference>
<dbReference type="PANTHER" id="PTHR36766">
    <property type="entry name" value="PLANT BROAD-SPECTRUM MILDEW RESISTANCE PROTEIN RPW8"/>
    <property type="match status" value="1"/>
</dbReference>
<feature type="domain" description="Disease resistance protein winged helix" evidence="8">
    <location>
        <begin position="385"/>
        <end position="457"/>
    </location>
</feature>
<evidence type="ECO:0000256" key="6">
    <source>
        <dbReference type="ARBA" id="ARBA00022840"/>
    </source>
</evidence>
<feature type="domain" description="NB-ARC" evidence="7">
    <location>
        <begin position="129"/>
        <end position="300"/>
    </location>
</feature>
<keyword evidence="2" id="KW-0433">Leucine-rich repeat</keyword>
<reference evidence="10 11" key="2">
    <citation type="submission" date="2020-07" db="EMBL/GenBank/DDBJ databases">
        <title>Genome assembly of wild tea tree DASZ reveals pedigree and selection history of tea varieties.</title>
        <authorList>
            <person name="Zhang W."/>
        </authorList>
    </citation>
    <scope>NUCLEOTIDE SEQUENCE [LARGE SCALE GENOMIC DNA]</scope>
    <source>
        <strain evidence="11">cv. G240</strain>
        <tissue evidence="10">Leaf</tissue>
    </source>
</reference>
<dbReference type="GO" id="GO:0043531">
    <property type="term" value="F:ADP binding"/>
    <property type="evidence" value="ECO:0007669"/>
    <property type="project" value="InterPro"/>
</dbReference>
<accession>A0A7J7GL59</accession>
<organism evidence="10 11">
    <name type="scientific">Camellia sinensis</name>
    <name type="common">Tea plant</name>
    <name type="synonym">Thea sinensis</name>
    <dbReference type="NCBI Taxonomy" id="4442"/>
    <lineage>
        <taxon>Eukaryota</taxon>
        <taxon>Viridiplantae</taxon>
        <taxon>Streptophyta</taxon>
        <taxon>Embryophyta</taxon>
        <taxon>Tracheophyta</taxon>
        <taxon>Spermatophyta</taxon>
        <taxon>Magnoliopsida</taxon>
        <taxon>eudicotyledons</taxon>
        <taxon>Gunneridae</taxon>
        <taxon>Pentapetalae</taxon>
        <taxon>asterids</taxon>
        <taxon>Ericales</taxon>
        <taxon>Theaceae</taxon>
        <taxon>Camellia</taxon>
    </lineage>
</organism>
<dbReference type="InterPro" id="IPR027417">
    <property type="entry name" value="P-loop_NTPase"/>
</dbReference>
<dbReference type="Pfam" id="PF23559">
    <property type="entry name" value="WHD_DRP"/>
    <property type="match status" value="1"/>
</dbReference>
<evidence type="ECO:0000256" key="5">
    <source>
        <dbReference type="ARBA" id="ARBA00022821"/>
    </source>
</evidence>
<evidence type="ECO:0000259" key="7">
    <source>
        <dbReference type="Pfam" id="PF00931"/>
    </source>
</evidence>
<evidence type="ECO:0000313" key="11">
    <source>
        <dbReference type="Proteomes" id="UP000593564"/>
    </source>
</evidence>
<dbReference type="InterPro" id="IPR056789">
    <property type="entry name" value="LRR_R13L1-DRL21"/>
</dbReference>
<comment type="similarity">
    <text evidence="1">Belongs to the disease resistance NB-LRR family.</text>
</comment>
<dbReference type="Gene3D" id="1.10.8.430">
    <property type="entry name" value="Helical domain of apoptotic protease-activating factors"/>
    <property type="match status" value="1"/>
</dbReference>
<dbReference type="InterPro" id="IPR058922">
    <property type="entry name" value="WHD_DRP"/>
</dbReference>
<evidence type="ECO:0000259" key="8">
    <source>
        <dbReference type="Pfam" id="PF23559"/>
    </source>
</evidence>
<dbReference type="SUPFAM" id="SSF52540">
    <property type="entry name" value="P-loop containing nucleoside triphosphate hydrolases"/>
    <property type="match status" value="1"/>
</dbReference>
<dbReference type="Pfam" id="PF00931">
    <property type="entry name" value="NB-ARC"/>
    <property type="match status" value="1"/>
</dbReference>
<dbReference type="Proteomes" id="UP000593564">
    <property type="component" value="Unassembled WGS sequence"/>
</dbReference>
<proteinExistence type="inferred from homology"/>
<dbReference type="EMBL" id="JACBKZ010000009">
    <property type="protein sequence ID" value="KAF5941410.1"/>
    <property type="molecule type" value="Genomic_DNA"/>
</dbReference>
<dbReference type="PRINTS" id="PR00364">
    <property type="entry name" value="DISEASERSIST"/>
</dbReference>
<evidence type="ECO:0008006" key="12">
    <source>
        <dbReference type="Google" id="ProtNLM"/>
    </source>
</evidence>
<dbReference type="SUPFAM" id="SSF52058">
    <property type="entry name" value="L domain-like"/>
    <property type="match status" value="1"/>
</dbReference>
<evidence type="ECO:0000259" key="9">
    <source>
        <dbReference type="Pfam" id="PF25019"/>
    </source>
</evidence>
<dbReference type="InterPro" id="IPR036388">
    <property type="entry name" value="WH-like_DNA-bd_sf"/>
</dbReference>
<name>A0A7J7GL59_CAMSI</name>